<reference evidence="11 12" key="1">
    <citation type="journal article" date="2015" name="Int. J. Syst. Evol. Microbiol.">
        <title>Nitrosospira lacus sp. nov., a psychrotolerant, ammonia-oxidizing bacterium from sandy lake sediment.</title>
        <authorList>
            <person name="Urakawa H."/>
            <person name="Garcia J.C."/>
            <person name="Nielsen J.L."/>
            <person name="Le V.Q."/>
            <person name="Kozlowski J.A."/>
            <person name="Stein L.Y."/>
            <person name="Lim C.K."/>
            <person name="Pommerening-Roser A."/>
            <person name="Martens-Habbena W."/>
            <person name="Stahl D.A."/>
            <person name="Klotz M.G."/>
        </authorList>
    </citation>
    <scope>NUCLEOTIDE SEQUENCE [LARGE SCALE GENOMIC DNA]</scope>
    <source>
        <strain evidence="11 12">APG3</strain>
    </source>
</reference>
<sequence length="585" mass="63968">MRTLITYCTLFPRRTAYVLIALLAAGIAEGLSLTALLPLLTIAVGDTGNSDIGQRIVQVLQNMGIEPTIEAMLLIIVGGMILKSLILLIAHRQVGYTVAHVATSLRLEFIGALLTSRWQYYLRQPMGSLTNSVATEANRAADGFEHAAVVLALSVQVLVYGTVAMFISWEATLISFLIGIVMLRALHQLIRITRRAGAKQTHLLRELLTYLSDILGSVKSLKAMARDNVADAILRDQTKQLEKATRREVMSREALTALQEPIHATLMAVGLYLAVIIWGLSMSSVMVTAFLLIRILNLLNKIQRRYQHLIAQESAYWALRTAIDAARAAAERTAGTRQPTLQKGISLRHIYFDYGVKSIFQDLNLEIPVRSFTTVSGTSGVGKSTLLDLLCALADPKSGEILIDGVSLREIDPRDWRHMIGYVSQETVLLHDTIISNILVGAPTLGYADAERALRQAGAWDFVNALPDGLQTVVGERGGLLSGGQRQRIAIARALAHQPLFLLLDEPTSALDPESERIVCETLQRLARSLTIVAVSHQPALINAADHIFTLSKGKAERVHRFLGTEDDAEASSVPDAEKAISTSR</sequence>
<feature type="transmembrane region" description="Helical" evidence="8">
    <location>
        <begin position="16"/>
        <end position="40"/>
    </location>
</feature>
<dbReference type="Pfam" id="PF00664">
    <property type="entry name" value="ABC_membrane"/>
    <property type="match status" value="1"/>
</dbReference>
<dbReference type="InterPro" id="IPR011527">
    <property type="entry name" value="ABC1_TM_dom"/>
</dbReference>
<feature type="transmembrane region" description="Helical" evidence="8">
    <location>
        <begin position="173"/>
        <end position="190"/>
    </location>
</feature>
<name>A0A1W6SKX2_9PROT</name>
<dbReference type="GO" id="GO:0016887">
    <property type="term" value="F:ATP hydrolysis activity"/>
    <property type="evidence" value="ECO:0007669"/>
    <property type="project" value="InterPro"/>
</dbReference>
<dbReference type="PROSITE" id="PS00211">
    <property type="entry name" value="ABC_TRANSPORTER_1"/>
    <property type="match status" value="1"/>
</dbReference>
<dbReference type="SUPFAM" id="SSF90123">
    <property type="entry name" value="ABC transporter transmembrane region"/>
    <property type="match status" value="1"/>
</dbReference>
<dbReference type="InterPro" id="IPR003593">
    <property type="entry name" value="AAA+_ATPase"/>
</dbReference>
<evidence type="ECO:0000256" key="2">
    <source>
        <dbReference type="ARBA" id="ARBA00022475"/>
    </source>
</evidence>
<dbReference type="InterPro" id="IPR027417">
    <property type="entry name" value="P-loop_NTPase"/>
</dbReference>
<proteinExistence type="predicted"/>
<evidence type="ECO:0000259" key="10">
    <source>
        <dbReference type="PROSITE" id="PS50929"/>
    </source>
</evidence>
<evidence type="ECO:0000259" key="9">
    <source>
        <dbReference type="PROSITE" id="PS50893"/>
    </source>
</evidence>
<dbReference type="GO" id="GO:0005886">
    <property type="term" value="C:plasma membrane"/>
    <property type="evidence" value="ECO:0007669"/>
    <property type="project" value="UniProtKB-SubCell"/>
</dbReference>
<evidence type="ECO:0000256" key="8">
    <source>
        <dbReference type="SAM" id="Phobius"/>
    </source>
</evidence>
<dbReference type="GO" id="GO:0005524">
    <property type="term" value="F:ATP binding"/>
    <property type="evidence" value="ECO:0007669"/>
    <property type="project" value="UniProtKB-KW"/>
</dbReference>
<feature type="domain" description="ABC transporter" evidence="9">
    <location>
        <begin position="345"/>
        <end position="578"/>
    </location>
</feature>
<dbReference type="eggNOG" id="COG1132">
    <property type="taxonomic scope" value="Bacteria"/>
</dbReference>
<dbReference type="InterPro" id="IPR036640">
    <property type="entry name" value="ABC1_TM_sf"/>
</dbReference>
<evidence type="ECO:0000313" key="12">
    <source>
        <dbReference type="Proteomes" id="UP000012179"/>
    </source>
</evidence>
<evidence type="ECO:0000256" key="5">
    <source>
        <dbReference type="ARBA" id="ARBA00022840"/>
    </source>
</evidence>
<dbReference type="InterPro" id="IPR039421">
    <property type="entry name" value="Type_1_exporter"/>
</dbReference>
<dbReference type="OrthoDB" id="8554730at2"/>
<dbReference type="Pfam" id="PF00005">
    <property type="entry name" value="ABC_tran"/>
    <property type="match status" value="1"/>
</dbReference>
<keyword evidence="6 8" id="KW-1133">Transmembrane helix</keyword>
<keyword evidence="7 8" id="KW-0472">Membrane</keyword>
<dbReference type="SUPFAM" id="SSF52540">
    <property type="entry name" value="P-loop containing nucleoside triphosphate hydrolases"/>
    <property type="match status" value="1"/>
</dbReference>
<dbReference type="GO" id="GO:0034040">
    <property type="term" value="F:ATPase-coupled lipid transmembrane transporter activity"/>
    <property type="evidence" value="ECO:0007669"/>
    <property type="project" value="TreeGrafter"/>
</dbReference>
<evidence type="ECO:0000256" key="7">
    <source>
        <dbReference type="ARBA" id="ARBA00023136"/>
    </source>
</evidence>
<comment type="subcellular location">
    <subcellularLocation>
        <location evidence="1">Cell membrane</location>
        <topology evidence="1">Multi-pass membrane protein</topology>
    </subcellularLocation>
</comment>
<accession>A0A1W6SKX2</accession>
<keyword evidence="3 8" id="KW-0812">Transmembrane</keyword>
<dbReference type="Gene3D" id="1.20.1560.10">
    <property type="entry name" value="ABC transporter type 1, transmembrane domain"/>
    <property type="match status" value="1"/>
</dbReference>
<dbReference type="PANTHER" id="PTHR24221">
    <property type="entry name" value="ATP-BINDING CASSETTE SUB-FAMILY B"/>
    <property type="match status" value="1"/>
</dbReference>
<dbReference type="PROSITE" id="PS50893">
    <property type="entry name" value="ABC_TRANSPORTER_2"/>
    <property type="match status" value="1"/>
</dbReference>
<feature type="transmembrane region" description="Helical" evidence="8">
    <location>
        <begin position="147"/>
        <end position="167"/>
    </location>
</feature>
<dbReference type="InterPro" id="IPR017871">
    <property type="entry name" value="ABC_transporter-like_CS"/>
</dbReference>
<dbReference type="SMART" id="SM00382">
    <property type="entry name" value="AAA"/>
    <property type="match status" value="1"/>
</dbReference>
<dbReference type="InterPro" id="IPR003439">
    <property type="entry name" value="ABC_transporter-like_ATP-bd"/>
</dbReference>
<evidence type="ECO:0000313" key="11">
    <source>
        <dbReference type="EMBL" id="ARO86457.1"/>
    </source>
</evidence>
<keyword evidence="4" id="KW-0547">Nucleotide-binding</keyword>
<dbReference type="Gene3D" id="3.40.50.300">
    <property type="entry name" value="P-loop containing nucleotide triphosphate hydrolases"/>
    <property type="match status" value="1"/>
</dbReference>
<dbReference type="GO" id="GO:0140359">
    <property type="term" value="F:ABC-type transporter activity"/>
    <property type="evidence" value="ECO:0007669"/>
    <property type="project" value="InterPro"/>
</dbReference>
<evidence type="ECO:0000256" key="6">
    <source>
        <dbReference type="ARBA" id="ARBA00022989"/>
    </source>
</evidence>
<dbReference type="KEGG" id="nlc:EBAPG3_000930"/>
<dbReference type="PROSITE" id="PS50929">
    <property type="entry name" value="ABC_TM1F"/>
    <property type="match status" value="1"/>
</dbReference>
<organism evidence="11 12">
    <name type="scientific">Nitrosospira lacus</name>
    <dbReference type="NCBI Taxonomy" id="1288494"/>
    <lineage>
        <taxon>Bacteria</taxon>
        <taxon>Pseudomonadati</taxon>
        <taxon>Pseudomonadota</taxon>
        <taxon>Betaproteobacteria</taxon>
        <taxon>Nitrosomonadales</taxon>
        <taxon>Nitrosomonadaceae</taxon>
        <taxon>Nitrosospira</taxon>
    </lineage>
</organism>
<dbReference type="RefSeq" id="WP_040853146.1">
    <property type="nucleotide sequence ID" value="NZ_CP021106.3"/>
</dbReference>
<dbReference type="AlphaFoldDB" id="A0A1W6SKX2"/>
<dbReference type="EMBL" id="CP021106">
    <property type="protein sequence ID" value="ARO86457.1"/>
    <property type="molecule type" value="Genomic_DNA"/>
</dbReference>
<dbReference type="Proteomes" id="UP000012179">
    <property type="component" value="Chromosome"/>
</dbReference>
<evidence type="ECO:0000256" key="1">
    <source>
        <dbReference type="ARBA" id="ARBA00004651"/>
    </source>
</evidence>
<dbReference type="PANTHER" id="PTHR24221:SF654">
    <property type="entry name" value="ATP-BINDING CASSETTE SUB-FAMILY B MEMBER 6"/>
    <property type="match status" value="1"/>
</dbReference>
<evidence type="ECO:0000256" key="3">
    <source>
        <dbReference type="ARBA" id="ARBA00022692"/>
    </source>
</evidence>
<gene>
    <name evidence="11" type="ORF">EBAPG3_000930</name>
</gene>
<evidence type="ECO:0000256" key="4">
    <source>
        <dbReference type="ARBA" id="ARBA00022741"/>
    </source>
</evidence>
<feature type="transmembrane region" description="Helical" evidence="8">
    <location>
        <begin position="269"/>
        <end position="293"/>
    </location>
</feature>
<protein>
    <submittedName>
        <fullName evidence="11">ABC transporter ATP-binding protein</fullName>
    </submittedName>
</protein>
<keyword evidence="12" id="KW-1185">Reference proteome</keyword>
<keyword evidence="5 11" id="KW-0067">ATP-binding</keyword>
<keyword evidence="2" id="KW-1003">Cell membrane</keyword>
<feature type="domain" description="ABC transmembrane type-1" evidence="10">
    <location>
        <begin position="18"/>
        <end position="311"/>
    </location>
</feature>
<feature type="transmembrane region" description="Helical" evidence="8">
    <location>
        <begin position="71"/>
        <end position="90"/>
    </location>
</feature>